<dbReference type="InterPro" id="IPR058792">
    <property type="entry name" value="Beta-barrel_RND_2"/>
</dbReference>
<feature type="domain" description="CusB-like beta-barrel" evidence="3">
    <location>
        <begin position="178"/>
        <end position="254"/>
    </location>
</feature>
<sequence length="346" mass="37135">MLSACGGEAEIVEPPVRTARIEPVMAADLPSRREFVGRVEARLTVEMAFQVGGRLASFPVSEGAVVPEGSLIASLETQDFDRALREARVQLQQAEQNRDRVQTLHERGIASDAALEDVVTNYNLRAVAVENARQNLDYATLNAPFEGLVSRRLVDNFSTIAPGQPIARLQDISELRVAISVSENLIATIDPEAAREVVAQFPFLPDRSFELEYRELVAEPDQASQTYRVIFALPDDMPGNILPGMTANVSIMTEQNADTPTGRVVIPVSALSGSPQGGFVAWVYDPASGTVSPRDVETGDVTGETVLVHAGLDAGEFVVTAGVNALHDGMQVRPMASRTSLAAGGR</sequence>
<dbReference type="InterPro" id="IPR058627">
    <property type="entry name" value="MdtA-like_C"/>
</dbReference>
<dbReference type="NCBIfam" id="TIGR01730">
    <property type="entry name" value="RND_mfp"/>
    <property type="match status" value="1"/>
</dbReference>
<feature type="coiled-coil region" evidence="2">
    <location>
        <begin position="77"/>
        <end position="104"/>
    </location>
</feature>
<evidence type="ECO:0000256" key="1">
    <source>
        <dbReference type="ARBA" id="ARBA00009477"/>
    </source>
</evidence>
<dbReference type="PANTHER" id="PTHR30469">
    <property type="entry name" value="MULTIDRUG RESISTANCE PROTEIN MDTA"/>
    <property type="match status" value="1"/>
</dbReference>
<dbReference type="InterPro" id="IPR006143">
    <property type="entry name" value="RND_pump_MFP"/>
</dbReference>
<organism evidence="5 6">
    <name type="scientific">Marinicauda pacifica</name>
    <dbReference type="NCBI Taxonomy" id="1133559"/>
    <lineage>
        <taxon>Bacteria</taxon>
        <taxon>Pseudomonadati</taxon>
        <taxon>Pseudomonadota</taxon>
        <taxon>Alphaproteobacteria</taxon>
        <taxon>Maricaulales</taxon>
        <taxon>Maricaulaceae</taxon>
        <taxon>Marinicauda</taxon>
    </lineage>
</organism>
<dbReference type="Pfam" id="PF25967">
    <property type="entry name" value="RND-MFP_C"/>
    <property type="match status" value="1"/>
</dbReference>
<gene>
    <name evidence="5" type="ORF">E5162_11265</name>
</gene>
<name>A0A4S2H9L6_9PROT</name>
<dbReference type="SUPFAM" id="SSF111369">
    <property type="entry name" value="HlyD-like secretion proteins"/>
    <property type="match status" value="1"/>
</dbReference>
<dbReference type="OrthoDB" id="9813967at2"/>
<dbReference type="Proteomes" id="UP000305451">
    <property type="component" value="Unassembled WGS sequence"/>
</dbReference>
<dbReference type="Gene3D" id="2.40.30.170">
    <property type="match status" value="1"/>
</dbReference>
<dbReference type="Pfam" id="PF25954">
    <property type="entry name" value="Beta-barrel_RND_2"/>
    <property type="match status" value="1"/>
</dbReference>
<keyword evidence="2" id="KW-0175">Coiled coil</keyword>
<evidence type="ECO:0000259" key="4">
    <source>
        <dbReference type="Pfam" id="PF25967"/>
    </source>
</evidence>
<keyword evidence="6" id="KW-1185">Reference proteome</keyword>
<comment type="caution">
    <text evidence="5">The sequence shown here is derived from an EMBL/GenBank/DDBJ whole genome shotgun (WGS) entry which is preliminary data.</text>
</comment>
<dbReference type="Gene3D" id="2.40.50.100">
    <property type="match status" value="1"/>
</dbReference>
<dbReference type="Gene3D" id="1.10.287.470">
    <property type="entry name" value="Helix hairpin bin"/>
    <property type="match status" value="1"/>
</dbReference>
<dbReference type="Gene3D" id="2.40.420.20">
    <property type="match status" value="1"/>
</dbReference>
<comment type="similarity">
    <text evidence="1">Belongs to the membrane fusion protein (MFP) (TC 8.A.1) family.</text>
</comment>
<dbReference type="PANTHER" id="PTHR30469:SF20">
    <property type="entry name" value="EFFLUX RND TRANSPORTER PERIPLASMIC ADAPTOR SUBUNIT"/>
    <property type="match status" value="1"/>
</dbReference>
<feature type="domain" description="Multidrug resistance protein MdtA-like C-terminal permuted SH3" evidence="4">
    <location>
        <begin position="264"/>
        <end position="323"/>
    </location>
</feature>
<evidence type="ECO:0000313" key="5">
    <source>
        <dbReference type="EMBL" id="TGY92567.1"/>
    </source>
</evidence>
<dbReference type="GO" id="GO:0015562">
    <property type="term" value="F:efflux transmembrane transporter activity"/>
    <property type="evidence" value="ECO:0007669"/>
    <property type="project" value="TreeGrafter"/>
</dbReference>
<evidence type="ECO:0000313" key="6">
    <source>
        <dbReference type="Proteomes" id="UP000305451"/>
    </source>
</evidence>
<reference evidence="5 6" key="1">
    <citation type="journal article" date="2013" name="Int. J. Syst. Evol. Microbiol.">
        <title>Marinicauda pacifica gen. nov., sp. nov., a prosthecate alphaproteobacterium of the family Hyphomonadaceae isolated from deep seawater.</title>
        <authorList>
            <person name="Zhang X.Y."/>
            <person name="Li G.W."/>
            <person name="Wang C.S."/>
            <person name="Zhang Y.J."/>
            <person name="Xu X.W."/>
            <person name="Li H."/>
            <person name="Liu A."/>
            <person name="Liu C."/>
            <person name="Xie B.B."/>
            <person name="Qin Q.L."/>
            <person name="Xu Z."/>
            <person name="Chen X.L."/>
            <person name="Zhou B.C."/>
            <person name="Zhang Y.Z."/>
        </authorList>
    </citation>
    <scope>NUCLEOTIDE SEQUENCE [LARGE SCALE GENOMIC DNA]</scope>
    <source>
        <strain evidence="5 6">P-1 km-3</strain>
    </source>
</reference>
<evidence type="ECO:0000256" key="2">
    <source>
        <dbReference type="SAM" id="Coils"/>
    </source>
</evidence>
<dbReference type="AlphaFoldDB" id="A0A4S2H9L6"/>
<evidence type="ECO:0000259" key="3">
    <source>
        <dbReference type="Pfam" id="PF25954"/>
    </source>
</evidence>
<dbReference type="GO" id="GO:1990281">
    <property type="term" value="C:efflux pump complex"/>
    <property type="evidence" value="ECO:0007669"/>
    <property type="project" value="TreeGrafter"/>
</dbReference>
<protein>
    <submittedName>
        <fullName evidence="5">Efflux RND transporter periplasmic adaptor subunit</fullName>
    </submittedName>
</protein>
<proteinExistence type="inferred from homology"/>
<dbReference type="EMBL" id="SRXV01000003">
    <property type="protein sequence ID" value="TGY92567.1"/>
    <property type="molecule type" value="Genomic_DNA"/>
</dbReference>
<accession>A0A4S2H9L6</accession>